<gene>
    <name evidence="2" type="primary">jg1566</name>
    <name evidence="2" type="ORF">PAEG_LOCUS11560</name>
</gene>
<dbReference type="AlphaFoldDB" id="A0A8S4RCZ2"/>
<dbReference type="Proteomes" id="UP000838756">
    <property type="component" value="Unassembled WGS sequence"/>
</dbReference>
<keyword evidence="3" id="KW-1185">Reference proteome</keyword>
<evidence type="ECO:0000313" key="2">
    <source>
        <dbReference type="EMBL" id="CAH2233609.1"/>
    </source>
</evidence>
<organism evidence="2 3">
    <name type="scientific">Pararge aegeria aegeria</name>
    <dbReference type="NCBI Taxonomy" id="348720"/>
    <lineage>
        <taxon>Eukaryota</taxon>
        <taxon>Metazoa</taxon>
        <taxon>Ecdysozoa</taxon>
        <taxon>Arthropoda</taxon>
        <taxon>Hexapoda</taxon>
        <taxon>Insecta</taxon>
        <taxon>Pterygota</taxon>
        <taxon>Neoptera</taxon>
        <taxon>Endopterygota</taxon>
        <taxon>Lepidoptera</taxon>
        <taxon>Glossata</taxon>
        <taxon>Ditrysia</taxon>
        <taxon>Papilionoidea</taxon>
        <taxon>Nymphalidae</taxon>
        <taxon>Satyrinae</taxon>
        <taxon>Satyrini</taxon>
        <taxon>Parargina</taxon>
        <taxon>Pararge</taxon>
    </lineage>
</organism>
<keyword evidence="1" id="KW-0812">Transmembrane</keyword>
<keyword evidence="1" id="KW-0472">Membrane</keyword>
<dbReference type="EMBL" id="CAKXAJ010024985">
    <property type="protein sequence ID" value="CAH2233609.1"/>
    <property type="molecule type" value="Genomic_DNA"/>
</dbReference>
<proteinExistence type="predicted"/>
<reference evidence="2" key="1">
    <citation type="submission" date="2022-03" db="EMBL/GenBank/DDBJ databases">
        <authorList>
            <person name="Lindestad O."/>
        </authorList>
    </citation>
    <scope>NUCLEOTIDE SEQUENCE</scope>
</reference>
<dbReference type="OrthoDB" id="8015698at2759"/>
<feature type="transmembrane region" description="Helical" evidence="1">
    <location>
        <begin position="74"/>
        <end position="94"/>
    </location>
</feature>
<accession>A0A8S4RCZ2</accession>
<sequence>MWNVESTVVVSVNGLLAKSVDQHLKKLSLGCWIKGSDTELTHSRAHSRALTAGVRCSTRGLRDYNGERAAESSVLLLLLSTVITSPSALCGLWANPS</sequence>
<evidence type="ECO:0000256" key="1">
    <source>
        <dbReference type="SAM" id="Phobius"/>
    </source>
</evidence>
<comment type="caution">
    <text evidence="2">The sequence shown here is derived from an EMBL/GenBank/DDBJ whole genome shotgun (WGS) entry which is preliminary data.</text>
</comment>
<protein>
    <submittedName>
        <fullName evidence="2">Jg1566 protein</fullName>
    </submittedName>
</protein>
<evidence type="ECO:0000313" key="3">
    <source>
        <dbReference type="Proteomes" id="UP000838756"/>
    </source>
</evidence>
<name>A0A8S4RCZ2_9NEOP</name>
<keyword evidence="1" id="KW-1133">Transmembrane helix</keyword>